<feature type="region of interest" description="Disordered" evidence="1">
    <location>
        <begin position="80"/>
        <end position="100"/>
    </location>
</feature>
<feature type="compositionally biased region" description="Low complexity" evidence="1">
    <location>
        <begin position="80"/>
        <end position="90"/>
    </location>
</feature>
<feature type="region of interest" description="Disordered" evidence="1">
    <location>
        <begin position="433"/>
        <end position="562"/>
    </location>
</feature>
<sequence>MNRPALGERSGGGGGWLVPASLEDSSAATAGSESMGRASASSSESESEDDGDEVFMPAATRMGGLSRSWGGGEWGAWGCSSSSDSSRDNSPAPLRRPTGSLTNLVECGASRMGSSNSSSRHNLCLSLTDLHYTGRRAATNSSSSSVRRSGQGVLSCACSQTRLDTHTGWHVLRRSLQRRTRAAHGWHALREQVLEEVNVRRKAQARRDGGEGVSEWPPREEEEEEREKQEEQAPPEMCPPAASVESPGCRRSCRPPRLSEVFGGSGDVRATRRLVKNSLSVEEPARKTRRGRNRRRAAAVAQPALRYATPTAKAPCGRAADLLEVVVALPPQEPSPESGLGTSFEDSAASFSSSSTPHSGSSSPAPTPPPATTPSQVYHAISHYLCSVDLAESEDDSFNQEADVLCPEDLLVLTDNEDTVSWRDLVVSESAPLPRQPDLDLHFSAPPSPAPDSTDLPGELQDLLGADFPLDSLSWDTTETPHPSPPAAAPGHSDTWEHDTSTPSPDEPWPPSLPPEPPLTPQGPPNTPNRDPASPTTPQHLPCITPQDQPEPSPPPSTCHSHHKATTACEEEEECRGRGRVCGSEAREASRERSISCSDNMRAFLLSQPCAAMHASQDHPHAHADATHSCTDNHVLAHATESTEITAAATTLAPTPATEVAAPSATSTPTKTPASRRRRRPRPQKQGFWARLVRGDPSVRPSPLTCMTPHPVTLLTLFT</sequence>
<feature type="region of interest" description="Disordered" evidence="1">
    <location>
        <begin position="203"/>
        <end position="251"/>
    </location>
</feature>
<dbReference type="AlphaFoldDB" id="A0A5B7FTX0"/>
<accession>A0A5B7FTX0</accession>
<feature type="compositionally biased region" description="Basic residues" evidence="1">
    <location>
        <begin position="287"/>
        <end position="297"/>
    </location>
</feature>
<dbReference type="EMBL" id="VSRR010009222">
    <property type="protein sequence ID" value="MPC49992.1"/>
    <property type="molecule type" value="Genomic_DNA"/>
</dbReference>
<feature type="region of interest" description="Disordered" evidence="1">
    <location>
        <begin position="655"/>
        <end position="688"/>
    </location>
</feature>
<dbReference type="Proteomes" id="UP000324222">
    <property type="component" value="Unassembled WGS sequence"/>
</dbReference>
<comment type="caution">
    <text evidence="2">The sequence shown here is derived from an EMBL/GenBank/DDBJ whole genome shotgun (WGS) entry which is preliminary data.</text>
</comment>
<evidence type="ECO:0000313" key="2">
    <source>
        <dbReference type="EMBL" id="MPC49992.1"/>
    </source>
</evidence>
<feature type="region of interest" description="Disordered" evidence="1">
    <location>
        <begin position="331"/>
        <end position="375"/>
    </location>
</feature>
<name>A0A5B7FTX0_PORTR</name>
<feature type="region of interest" description="Disordered" evidence="1">
    <location>
        <begin position="1"/>
        <end position="52"/>
    </location>
</feature>
<gene>
    <name evidence="2" type="ORF">E2C01_043810</name>
</gene>
<organism evidence="2 3">
    <name type="scientific">Portunus trituberculatus</name>
    <name type="common">Swimming crab</name>
    <name type="synonym">Neptunus trituberculatus</name>
    <dbReference type="NCBI Taxonomy" id="210409"/>
    <lineage>
        <taxon>Eukaryota</taxon>
        <taxon>Metazoa</taxon>
        <taxon>Ecdysozoa</taxon>
        <taxon>Arthropoda</taxon>
        <taxon>Crustacea</taxon>
        <taxon>Multicrustacea</taxon>
        <taxon>Malacostraca</taxon>
        <taxon>Eumalacostraca</taxon>
        <taxon>Eucarida</taxon>
        <taxon>Decapoda</taxon>
        <taxon>Pleocyemata</taxon>
        <taxon>Brachyura</taxon>
        <taxon>Eubrachyura</taxon>
        <taxon>Portunoidea</taxon>
        <taxon>Portunidae</taxon>
        <taxon>Portuninae</taxon>
        <taxon>Portunus</taxon>
    </lineage>
</organism>
<proteinExistence type="predicted"/>
<feature type="compositionally biased region" description="Basic residues" evidence="1">
    <location>
        <begin position="674"/>
        <end position="683"/>
    </location>
</feature>
<protein>
    <submittedName>
        <fullName evidence="2">Uncharacterized protein</fullName>
    </submittedName>
</protein>
<feature type="compositionally biased region" description="Low complexity" evidence="1">
    <location>
        <begin position="655"/>
        <end position="673"/>
    </location>
</feature>
<feature type="region of interest" description="Disordered" evidence="1">
    <location>
        <begin position="273"/>
        <end position="302"/>
    </location>
</feature>
<evidence type="ECO:0000256" key="1">
    <source>
        <dbReference type="SAM" id="MobiDB-lite"/>
    </source>
</evidence>
<reference evidence="2 3" key="1">
    <citation type="submission" date="2019-05" db="EMBL/GenBank/DDBJ databases">
        <title>Another draft genome of Portunus trituberculatus and its Hox gene families provides insights of decapod evolution.</title>
        <authorList>
            <person name="Jeong J.-H."/>
            <person name="Song I."/>
            <person name="Kim S."/>
            <person name="Choi T."/>
            <person name="Kim D."/>
            <person name="Ryu S."/>
            <person name="Kim W."/>
        </authorList>
    </citation>
    <scope>NUCLEOTIDE SEQUENCE [LARGE SCALE GENOMIC DNA]</scope>
    <source>
        <tissue evidence="2">Muscle</tissue>
    </source>
</reference>
<dbReference type="OrthoDB" id="10688483at2759"/>
<feature type="compositionally biased region" description="Low complexity" evidence="1">
    <location>
        <begin position="30"/>
        <end position="44"/>
    </location>
</feature>
<feature type="compositionally biased region" description="Low complexity" evidence="1">
    <location>
        <begin position="347"/>
        <end position="364"/>
    </location>
</feature>
<feature type="compositionally biased region" description="Pro residues" evidence="1">
    <location>
        <begin position="505"/>
        <end position="527"/>
    </location>
</feature>
<keyword evidence="3" id="KW-1185">Reference proteome</keyword>
<evidence type="ECO:0000313" key="3">
    <source>
        <dbReference type="Proteomes" id="UP000324222"/>
    </source>
</evidence>